<evidence type="ECO:0000256" key="1">
    <source>
        <dbReference type="ARBA" id="ARBA00023015"/>
    </source>
</evidence>
<dbReference type="InterPro" id="IPR011711">
    <property type="entry name" value="GntR_C"/>
</dbReference>
<dbReference type="RefSeq" id="WP_184575775.1">
    <property type="nucleotide sequence ID" value="NZ_JACHJT010000001.1"/>
</dbReference>
<keyword evidence="2 5" id="KW-0238">DNA-binding</keyword>
<dbReference type="CDD" id="cd07377">
    <property type="entry name" value="WHTH_GntR"/>
    <property type="match status" value="1"/>
</dbReference>
<dbReference type="PANTHER" id="PTHR43537">
    <property type="entry name" value="TRANSCRIPTIONAL REGULATOR, GNTR FAMILY"/>
    <property type="match status" value="1"/>
</dbReference>
<feature type="domain" description="HTH gntR-type" evidence="4">
    <location>
        <begin position="33"/>
        <end position="103"/>
    </location>
</feature>
<dbReference type="InterPro" id="IPR008920">
    <property type="entry name" value="TF_FadR/GntR_C"/>
</dbReference>
<organism evidence="5 6">
    <name type="scientific">Lipingzhangella halophila</name>
    <dbReference type="NCBI Taxonomy" id="1783352"/>
    <lineage>
        <taxon>Bacteria</taxon>
        <taxon>Bacillati</taxon>
        <taxon>Actinomycetota</taxon>
        <taxon>Actinomycetes</taxon>
        <taxon>Streptosporangiales</taxon>
        <taxon>Nocardiopsidaceae</taxon>
        <taxon>Lipingzhangella</taxon>
    </lineage>
</organism>
<dbReference type="PROSITE" id="PS50949">
    <property type="entry name" value="HTH_GNTR"/>
    <property type="match status" value="1"/>
</dbReference>
<evidence type="ECO:0000256" key="3">
    <source>
        <dbReference type="ARBA" id="ARBA00023163"/>
    </source>
</evidence>
<comment type="caution">
    <text evidence="5">The sequence shown here is derived from an EMBL/GenBank/DDBJ whole genome shotgun (WGS) entry which is preliminary data.</text>
</comment>
<keyword evidence="3" id="KW-0804">Transcription</keyword>
<proteinExistence type="predicted"/>
<accession>A0A7W7RF55</accession>
<dbReference type="GO" id="GO:0003700">
    <property type="term" value="F:DNA-binding transcription factor activity"/>
    <property type="evidence" value="ECO:0007669"/>
    <property type="project" value="InterPro"/>
</dbReference>
<dbReference type="Gene3D" id="1.10.10.10">
    <property type="entry name" value="Winged helix-like DNA-binding domain superfamily/Winged helix DNA-binding domain"/>
    <property type="match status" value="1"/>
</dbReference>
<dbReference type="AlphaFoldDB" id="A0A7W7RF55"/>
<dbReference type="Gene3D" id="1.20.120.530">
    <property type="entry name" value="GntR ligand-binding domain-like"/>
    <property type="match status" value="1"/>
</dbReference>
<evidence type="ECO:0000313" key="6">
    <source>
        <dbReference type="Proteomes" id="UP000523007"/>
    </source>
</evidence>
<dbReference type="SUPFAM" id="SSF48008">
    <property type="entry name" value="GntR ligand-binding domain-like"/>
    <property type="match status" value="1"/>
</dbReference>
<dbReference type="PANTHER" id="PTHR43537:SF45">
    <property type="entry name" value="GNTR FAMILY REGULATORY PROTEIN"/>
    <property type="match status" value="1"/>
</dbReference>
<dbReference type="InterPro" id="IPR036390">
    <property type="entry name" value="WH_DNA-bd_sf"/>
</dbReference>
<dbReference type="SMART" id="SM00895">
    <property type="entry name" value="FCD"/>
    <property type="match status" value="1"/>
</dbReference>
<dbReference type="GO" id="GO:0003677">
    <property type="term" value="F:DNA binding"/>
    <property type="evidence" value="ECO:0007669"/>
    <property type="project" value="UniProtKB-KW"/>
</dbReference>
<gene>
    <name evidence="5" type="ORF">F4561_001338</name>
</gene>
<dbReference type="SUPFAM" id="SSF46785">
    <property type="entry name" value="Winged helix' DNA-binding domain"/>
    <property type="match status" value="1"/>
</dbReference>
<sequence>MSNDTEMSWPEATISTATVGMIAQMLGTESVLSSRADRITRRLERAIAVGILDHGDKLPTETVLAEQLGVSSITLRQSLAELRAKGFIETKRGRGGGSYITTHPPVSQEQLIGRLMDRTTEELRELGDLAATIAEGVGRRAALRADSEDIRRAELIAGEFHSATTPENLRRTDSRFHIAVSDASHSERLANSTLQVHGELAELMWLRDDFTESARTANDEHLAILDAISRHDPDSAGRLCGAHHEREIRDIIELFLMVTDGGWSDHGR</sequence>
<dbReference type="PRINTS" id="PR00035">
    <property type="entry name" value="HTHGNTR"/>
</dbReference>
<keyword evidence="6" id="KW-1185">Reference proteome</keyword>
<protein>
    <submittedName>
        <fullName evidence="5">DNA-binding FadR family transcriptional regulator</fullName>
    </submittedName>
</protein>
<keyword evidence="1" id="KW-0805">Transcription regulation</keyword>
<dbReference type="Pfam" id="PF00392">
    <property type="entry name" value="GntR"/>
    <property type="match status" value="1"/>
</dbReference>
<evidence type="ECO:0000259" key="4">
    <source>
        <dbReference type="PROSITE" id="PS50949"/>
    </source>
</evidence>
<dbReference type="Pfam" id="PF07729">
    <property type="entry name" value="FCD"/>
    <property type="match status" value="1"/>
</dbReference>
<evidence type="ECO:0000256" key="2">
    <source>
        <dbReference type="ARBA" id="ARBA00023125"/>
    </source>
</evidence>
<dbReference type="EMBL" id="JACHJT010000001">
    <property type="protein sequence ID" value="MBB4930518.1"/>
    <property type="molecule type" value="Genomic_DNA"/>
</dbReference>
<evidence type="ECO:0000313" key="5">
    <source>
        <dbReference type="EMBL" id="MBB4930518.1"/>
    </source>
</evidence>
<dbReference type="SMART" id="SM00345">
    <property type="entry name" value="HTH_GNTR"/>
    <property type="match status" value="1"/>
</dbReference>
<reference evidence="5 6" key="1">
    <citation type="submission" date="2020-08" db="EMBL/GenBank/DDBJ databases">
        <title>Sequencing the genomes of 1000 actinobacteria strains.</title>
        <authorList>
            <person name="Klenk H.-P."/>
        </authorList>
    </citation>
    <scope>NUCLEOTIDE SEQUENCE [LARGE SCALE GENOMIC DNA]</scope>
    <source>
        <strain evidence="5 6">DSM 102030</strain>
    </source>
</reference>
<name>A0A7W7RF55_9ACTN</name>
<dbReference type="Proteomes" id="UP000523007">
    <property type="component" value="Unassembled WGS sequence"/>
</dbReference>
<dbReference type="InterPro" id="IPR000524">
    <property type="entry name" value="Tscrpt_reg_HTH_GntR"/>
</dbReference>
<dbReference type="InterPro" id="IPR036388">
    <property type="entry name" value="WH-like_DNA-bd_sf"/>
</dbReference>